<reference evidence="2" key="5">
    <citation type="journal article" date="2002" name="Nature">
        <title>Analysis of the mouse transcriptome based on functional annotation of 60,770 full-length cDNAs.</title>
        <authorList>
            <consortium name="The FANTOM Consortium and the RIKEN Genome Exploration Research Group Phase I and II Team"/>
        </authorList>
    </citation>
    <scope>NUCLEOTIDE SEQUENCE</scope>
    <source>
        <strain evidence="2">C57BL/6J</strain>
        <tissue evidence="2">Hippocampus</tissue>
    </source>
</reference>
<sequence length="123" mass="13668">MCGHLKQTILSCGCGHSSLFIFWCQSWNPHSCLQNVSGKRAGACSPLRFLEIQFPTGPSWACMDLDGWSSHHTSLSCLCHGGPGPSGLPLNVRQNNYMVISSFLVFLLLPSLFFYLKMKHSVY</sequence>
<dbReference type="AGR" id="MGI:5012249"/>
<protein>
    <submittedName>
        <fullName evidence="2">Uncharacterized protein</fullName>
    </submittedName>
</protein>
<organism evidence="2">
    <name type="scientific">Mus musculus</name>
    <name type="common">Mouse</name>
    <dbReference type="NCBI Taxonomy" id="10090"/>
    <lineage>
        <taxon>Eukaryota</taxon>
        <taxon>Metazoa</taxon>
        <taxon>Chordata</taxon>
        <taxon>Craniata</taxon>
        <taxon>Vertebrata</taxon>
        <taxon>Euteleostomi</taxon>
        <taxon>Mammalia</taxon>
        <taxon>Eutheria</taxon>
        <taxon>Euarchontoglires</taxon>
        <taxon>Glires</taxon>
        <taxon>Rodentia</taxon>
        <taxon>Myomorpha</taxon>
        <taxon>Muroidea</taxon>
        <taxon>Muridae</taxon>
        <taxon>Murinae</taxon>
        <taxon>Mus</taxon>
        <taxon>Mus</taxon>
    </lineage>
</organism>
<evidence type="ECO:0000313" key="3">
    <source>
        <dbReference type="MGI" id="MGI:5012249"/>
    </source>
</evidence>
<keyword evidence="1" id="KW-1133">Transmembrane helix</keyword>
<reference evidence="2" key="1">
    <citation type="journal article" date="1999" name="Methods Enzymol.">
        <title>High-efficiency full-length cDNA cloning.</title>
        <authorList>
            <person name="Carninci P."/>
            <person name="Hayashizaki Y."/>
        </authorList>
    </citation>
    <scope>NUCLEOTIDE SEQUENCE</scope>
    <source>
        <strain evidence="2">C57BL/6J</strain>
        <tissue evidence="2">Hippocampus</tissue>
    </source>
</reference>
<reference evidence="2" key="3">
    <citation type="journal article" date="2000" name="Genome Res.">
        <title>RIKEN integrated sequence analysis (RISA) system--384-format sequencing pipeline with 384 multicapillary sequencer.</title>
        <authorList>
            <person name="Shibata K."/>
            <person name="Itoh M."/>
            <person name="Aizawa K."/>
            <person name="Nagaoka S."/>
            <person name="Sasaki N."/>
            <person name="Carninci P."/>
            <person name="Konno H."/>
            <person name="Akiyama J."/>
            <person name="Nishi K."/>
            <person name="Kitsunai T."/>
            <person name="Tashiro H."/>
            <person name="Itoh M."/>
            <person name="Sumi N."/>
            <person name="Ishii Y."/>
            <person name="Nakamura S."/>
            <person name="Hazama M."/>
            <person name="Nishine T."/>
            <person name="Harada A."/>
            <person name="Yamamoto R."/>
            <person name="Matsumoto H."/>
            <person name="Sakaguchi S."/>
            <person name="Ikegami T."/>
            <person name="Kashiwagi K."/>
            <person name="Fujiwake S."/>
            <person name="Inoue K."/>
            <person name="Togawa Y."/>
            <person name="Izawa M."/>
            <person name="Ohara E."/>
            <person name="Watahiki M."/>
            <person name="Yoneda Y."/>
            <person name="Ishikawa T."/>
            <person name="Ozawa K."/>
            <person name="Tanaka T."/>
            <person name="Matsuura S."/>
            <person name="Kawai J."/>
            <person name="Okazaki Y."/>
            <person name="Muramatsu M."/>
            <person name="Inoue Y."/>
            <person name="Kira A."/>
            <person name="Hayashizaki Y."/>
        </authorList>
    </citation>
    <scope>NUCLEOTIDE SEQUENCE</scope>
    <source>
        <strain evidence="2">C57BL/6J</strain>
        <tissue evidence="2">Hippocampus</tissue>
    </source>
</reference>
<keyword evidence="1" id="KW-0472">Membrane</keyword>
<keyword evidence="1" id="KW-0812">Transmembrane</keyword>
<gene>
    <name evidence="3" type="primary">Gm20064</name>
</gene>
<evidence type="ECO:0000256" key="1">
    <source>
        <dbReference type="SAM" id="Phobius"/>
    </source>
</evidence>
<dbReference type="AlphaFoldDB" id="Q3V241"/>
<evidence type="ECO:0000313" key="2">
    <source>
        <dbReference type="EMBL" id="BAE20958.1"/>
    </source>
</evidence>
<proteinExistence type="evidence at transcript level"/>
<feature type="transmembrane region" description="Helical" evidence="1">
    <location>
        <begin position="97"/>
        <end position="116"/>
    </location>
</feature>
<reference evidence="2" key="7">
    <citation type="journal article" date="2005" name="Science">
        <title>The Transcriptional Landscape of the Mammalian Genome.</title>
        <authorList>
            <consortium name="The FANTOM Consortium"/>
            <consortium name="Riken Genome Exploration Research Group and Genome Science Group (Genome Network Project Core Group)"/>
        </authorList>
    </citation>
    <scope>NUCLEOTIDE SEQUENCE</scope>
    <source>
        <strain evidence="2">C57BL/6J</strain>
        <tissue evidence="2">Hippocampus</tissue>
    </source>
</reference>
<reference evidence="2" key="6">
    <citation type="submission" date="2004-03" db="EMBL/GenBank/DDBJ databases">
        <authorList>
            <person name="Arakawa T."/>
            <person name="Carninci P."/>
            <person name="Fukuda S."/>
            <person name="Hashizume W."/>
            <person name="Hayashida K."/>
            <person name="Hori F."/>
            <person name="Iida J."/>
            <person name="Imamura K."/>
            <person name="Imotani K."/>
            <person name="Itoh M."/>
            <person name="Kanagawa S."/>
            <person name="Kawai J."/>
            <person name="Kojima M."/>
            <person name="Konno H."/>
            <person name="Murata M."/>
            <person name="Nakamura M."/>
            <person name="Ninomiya N."/>
            <person name="Nishiyori H."/>
            <person name="Nomura K."/>
            <person name="Ohno M."/>
            <person name="Sakazume N."/>
            <person name="Sano H."/>
            <person name="Sasaki D."/>
            <person name="Shibata K."/>
            <person name="Shiraki T."/>
            <person name="Tagami M."/>
            <person name="Tagami Y."/>
            <person name="Waki K."/>
            <person name="Watahiki A."/>
            <person name="Muramatsu M."/>
            <person name="Hayashizaki Y."/>
        </authorList>
    </citation>
    <scope>NUCLEOTIDE SEQUENCE</scope>
    <source>
        <strain evidence="2">C57BL/6J</strain>
        <tissue evidence="2">Hippocampus</tissue>
    </source>
</reference>
<reference evidence="2" key="4">
    <citation type="journal article" date="2001" name="Nature">
        <title>Functional annotation of a full-length mouse cDNA collection.</title>
        <authorList>
            <consortium name="The RIKEN Genome Exploration Research Group Phase II Team and the FANTOM Consortium"/>
        </authorList>
    </citation>
    <scope>NUCLEOTIDE SEQUENCE</scope>
    <source>
        <strain evidence="2">C57BL/6J</strain>
        <tissue evidence="2">Hippocampus</tissue>
    </source>
</reference>
<dbReference type="MGI" id="MGI:5012249">
    <property type="gene designation" value="Gm20064"/>
</dbReference>
<name>Q3V241_MOUSE</name>
<accession>Q3V241</accession>
<reference evidence="2" key="2">
    <citation type="journal article" date="2000" name="Genome Res.">
        <title>Normalization and subtraction of cap-trapper-selected cDNAs to prepare full-length cDNA libraries for rapid discovery of new genes.</title>
        <authorList>
            <person name="Carninci P."/>
            <person name="Shibata Y."/>
            <person name="Hayatsu N."/>
            <person name="Sugahara Y."/>
            <person name="Shibata K."/>
            <person name="Itoh M."/>
            <person name="Konno H."/>
            <person name="Okazaki Y."/>
            <person name="Muramatsu M."/>
            <person name="Hayashizaki Y."/>
        </authorList>
    </citation>
    <scope>NUCLEOTIDE SEQUENCE</scope>
    <source>
        <strain evidence="2">C57BL/6J</strain>
        <tissue evidence="2">Hippocampus</tissue>
    </source>
</reference>
<reference evidence="2" key="8">
    <citation type="journal article" date="2005" name="Science">
        <title>Antisense Transcription in the Mammalian Transcriptome.</title>
        <authorList>
            <consortium name="RIKEN Genome Exploration Research Group and Genome Science Group (Genome Network Project Core Group) and the FANTOM Consortium"/>
        </authorList>
    </citation>
    <scope>NUCLEOTIDE SEQUENCE</scope>
    <source>
        <strain evidence="2">C57BL/6J</strain>
        <tissue evidence="2">Hippocampus</tissue>
    </source>
</reference>
<dbReference type="EMBL" id="AK132039">
    <property type="protein sequence ID" value="BAE20958.1"/>
    <property type="molecule type" value="mRNA"/>
</dbReference>